<accession>A0A0Q2S9R5</accession>
<dbReference type="RefSeq" id="WP_055466961.1">
    <property type="nucleotide sequence ID" value="NZ_LKHS01000022.1"/>
</dbReference>
<dbReference type="GO" id="GO:0005829">
    <property type="term" value="C:cytosol"/>
    <property type="evidence" value="ECO:0007669"/>
    <property type="project" value="TreeGrafter"/>
</dbReference>
<dbReference type="InterPro" id="IPR024688">
    <property type="entry name" value="Mac_dom"/>
</dbReference>
<evidence type="ECO:0000256" key="1">
    <source>
        <dbReference type="ARBA" id="ARBA00007274"/>
    </source>
</evidence>
<evidence type="ECO:0000256" key="2">
    <source>
        <dbReference type="ARBA" id="ARBA00022679"/>
    </source>
</evidence>
<dbReference type="EMBL" id="LKHS01000022">
    <property type="protein sequence ID" value="KQH84059.1"/>
    <property type="molecule type" value="Genomic_DNA"/>
</dbReference>
<proteinExistence type="inferred from homology"/>
<name>A0A0Q2S9R5_VIBFU</name>
<dbReference type="Pfam" id="PF14602">
    <property type="entry name" value="Hexapep_2"/>
    <property type="match status" value="1"/>
</dbReference>
<dbReference type="PANTHER" id="PTHR23416:SF23">
    <property type="entry name" value="ACETYLTRANSFERASE C18B11.09C-RELATED"/>
    <property type="match status" value="1"/>
</dbReference>
<evidence type="ECO:0000313" key="5">
    <source>
        <dbReference type="Proteomes" id="UP000051221"/>
    </source>
</evidence>
<feature type="domain" description="Maltose/galactoside acetyltransferase" evidence="3">
    <location>
        <begin position="4"/>
        <end position="58"/>
    </location>
</feature>
<gene>
    <name evidence="4" type="ORF">AMR76_19635</name>
</gene>
<sequence length="204" mass="21765">MTEYEKMLSGALYNPADQQLSQLREQARNWLHQFNHASAEDAETRANILHHLLGHVGSNISIHPNFSCDYGCNISVGDHFFANYDCVILDCAEVHFGDNCMLGPQVGIYTATHPLDPIERASGVESAKPIHIGDNCWIGGHATINPGVTLGNNVVVASGSVVTKSFGDNVVIGGNPARILRDIPCAQTSQDATAGITTATGSPQ</sequence>
<evidence type="ECO:0000259" key="3">
    <source>
        <dbReference type="SMART" id="SM01266"/>
    </source>
</evidence>
<organism evidence="4 5">
    <name type="scientific">Vibrio furnissii</name>
    <dbReference type="NCBI Taxonomy" id="29494"/>
    <lineage>
        <taxon>Bacteria</taxon>
        <taxon>Pseudomonadati</taxon>
        <taxon>Pseudomonadota</taxon>
        <taxon>Gammaproteobacteria</taxon>
        <taxon>Vibrionales</taxon>
        <taxon>Vibrionaceae</taxon>
        <taxon>Vibrio</taxon>
    </lineage>
</organism>
<dbReference type="InterPro" id="IPR051159">
    <property type="entry name" value="Hexapeptide_acetyltransf"/>
</dbReference>
<comment type="caution">
    <text evidence="4">The sequence shown here is derived from an EMBL/GenBank/DDBJ whole genome shotgun (WGS) entry which is preliminary data.</text>
</comment>
<dbReference type="CDD" id="cd03357">
    <property type="entry name" value="LbH_MAT_GAT"/>
    <property type="match status" value="1"/>
</dbReference>
<dbReference type="AlphaFoldDB" id="A0A0Q2S9R5"/>
<keyword evidence="5" id="KW-1185">Reference proteome</keyword>
<dbReference type="FunCoup" id="A0A0Q2S9R5">
    <property type="interactions" value="278"/>
</dbReference>
<dbReference type="InterPro" id="IPR001451">
    <property type="entry name" value="Hexapep"/>
</dbReference>
<reference evidence="4 5" key="1">
    <citation type="submission" date="2015-08" db="EMBL/GenBank/DDBJ databases">
        <title>Antibacterial properties of a collection of Vibrionaceae strains.</title>
        <authorList>
            <person name="Giubergia S."/>
        </authorList>
    </citation>
    <scope>NUCLEOTIDE SEQUENCE [LARGE SCALE GENOMIC DNA]</scope>
    <source>
        <strain evidence="4 5">S0821</strain>
    </source>
</reference>
<dbReference type="FunFam" id="2.160.10.10:FF:000008">
    <property type="entry name" value="Maltose O-acetyltransferase"/>
    <property type="match status" value="1"/>
</dbReference>
<evidence type="ECO:0000313" key="4">
    <source>
        <dbReference type="EMBL" id="KQH84059.1"/>
    </source>
</evidence>
<dbReference type="Proteomes" id="UP000051221">
    <property type="component" value="Unassembled WGS sequence"/>
</dbReference>
<dbReference type="Pfam" id="PF12464">
    <property type="entry name" value="Mac"/>
    <property type="match status" value="1"/>
</dbReference>
<dbReference type="SUPFAM" id="SSF51161">
    <property type="entry name" value="Trimeric LpxA-like enzymes"/>
    <property type="match status" value="1"/>
</dbReference>
<comment type="similarity">
    <text evidence="1">Belongs to the transferase hexapeptide repeat family.</text>
</comment>
<dbReference type="GO" id="GO:0016413">
    <property type="term" value="F:O-acetyltransferase activity"/>
    <property type="evidence" value="ECO:0007669"/>
    <property type="project" value="UniProtKB-ARBA"/>
</dbReference>
<dbReference type="Gene3D" id="2.160.10.10">
    <property type="entry name" value="Hexapeptide repeat proteins"/>
    <property type="match status" value="1"/>
</dbReference>
<dbReference type="InterPro" id="IPR011004">
    <property type="entry name" value="Trimer_LpxA-like_sf"/>
</dbReference>
<dbReference type="SMART" id="SM01266">
    <property type="entry name" value="Mac"/>
    <property type="match status" value="1"/>
</dbReference>
<dbReference type="PANTHER" id="PTHR23416">
    <property type="entry name" value="SIALIC ACID SYNTHASE-RELATED"/>
    <property type="match status" value="1"/>
</dbReference>
<dbReference type="InParanoid" id="A0A0Q2S9R5"/>
<keyword evidence="2 4" id="KW-0808">Transferase</keyword>
<protein>
    <submittedName>
        <fullName evidence="4">Maltose acetyltransferase</fullName>
    </submittedName>
</protein>